<evidence type="ECO:0000313" key="3">
    <source>
        <dbReference type="EMBL" id="ESP04138.1"/>
    </source>
</evidence>
<dbReference type="Pfam" id="PF00219">
    <property type="entry name" value="IGFBP"/>
    <property type="match status" value="1"/>
</dbReference>
<dbReference type="SMART" id="SM00121">
    <property type="entry name" value="IB"/>
    <property type="match status" value="1"/>
</dbReference>
<reference evidence="3 4" key="1">
    <citation type="journal article" date="2013" name="Nature">
        <title>Insights into bilaterian evolution from three spiralian genomes.</title>
        <authorList>
            <person name="Simakov O."/>
            <person name="Marletaz F."/>
            <person name="Cho S.J."/>
            <person name="Edsinger-Gonzales E."/>
            <person name="Havlak P."/>
            <person name="Hellsten U."/>
            <person name="Kuo D.H."/>
            <person name="Larsson T."/>
            <person name="Lv J."/>
            <person name="Arendt D."/>
            <person name="Savage R."/>
            <person name="Osoegawa K."/>
            <person name="de Jong P."/>
            <person name="Grimwood J."/>
            <person name="Chapman J.A."/>
            <person name="Shapiro H."/>
            <person name="Aerts A."/>
            <person name="Otillar R.P."/>
            <person name="Terry A.Y."/>
            <person name="Boore J.L."/>
            <person name="Grigoriev I.V."/>
            <person name="Lindberg D.R."/>
            <person name="Seaver E.C."/>
            <person name="Weisblat D.A."/>
            <person name="Putnam N.H."/>
            <person name="Rokhsar D.S."/>
        </authorList>
    </citation>
    <scope>NUCLEOTIDE SEQUENCE [LARGE SCALE GENOMIC DNA]</scope>
</reference>
<dbReference type="InterPro" id="IPR000867">
    <property type="entry name" value="IGFBP-like"/>
</dbReference>
<dbReference type="KEGG" id="lgi:LOTGIDRAFT_136747"/>
<accession>V4B1E2</accession>
<dbReference type="OMA" id="WEHASSG"/>
<sequence length="90" mass="9742">MGIEQRSYVENLFDCPVCEPDACPKQNRSDFGCFLVREPGICGCCFVCAIDKGAPCGLSRGRCAPGLRCRPPIDDPHPIRSLLLGQGVCL</sequence>
<dbReference type="OrthoDB" id="6068400at2759"/>
<gene>
    <name evidence="3" type="ORF">LOTGIDRAFT_136747</name>
</gene>
<dbReference type="GeneID" id="20233838"/>
<dbReference type="SUPFAM" id="SSF57184">
    <property type="entry name" value="Growth factor receptor domain"/>
    <property type="match status" value="1"/>
</dbReference>
<dbReference type="PANTHER" id="PTHR11551">
    <property type="entry name" value="INSULIN-LIKE GROWTH FACTOR BINDING PROTEIN"/>
    <property type="match status" value="1"/>
</dbReference>
<feature type="domain" description="IGFBP N-terminal" evidence="2">
    <location>
        <begin position="11"/>
        <end position="90"/>
    </location>
</feature>
<dbReference type="Gene3D" id="4.10.40.20">
    <property type="match status" value="1"/>
</dbReference>
<dbReference type="PRINTS" id="PR01976">
    <property type="entry name" value="IGFBPFAMILY"/>
</dbReference>
<dbReference type="PANTHER" id="PTHR11551:SF13">
    <property type="entry name" value="INSULIN-LIKE GROWTH FACTOR-BINDING PROTEIN 2"/>
    <property type="match status" value="1"/>
</dbReference>
<dbReference type="STRING" id="225164.V4B1E2"/>
<evidence type="ECO:0000313" key="4">
    <source>
        <dbReference type="Proteomes" id="UP000030746"/>
    </source>
</evidence>
<protein>
    <recommendedName>
        <fullName evidence="2">IGFBP N-terminal domain-containing protein</fullName>
    </recommendedName>
</protein>
<dbReference type="HOGENOM" id="CLU_2443340_0_0_1"/>
<keyword evidence="4" id="KW-1185">Reference proteome</keyword>
<dbReference type="InterPro" id="IPR022321">
    <property type="entry name" value="IGFBP_1-6_chordata"/>
</dbReference>
<dbReference type="RefSeq" id="XP_009045223.1">
    <property type="nucleotide sequence ID" value="XM_009046975.1"/>
</dbReference>
<evidence type="ECO:0000256" key="1">
    <source>
        <dbReference type="ARBA" id="ARBA00023157"/>
    </source>
</evidence>
<dbReference type="GO" id="GO:0005520">
    <property type="term" value="F:insulin-like growth factor binding"/>
    <property type="evidence" value="ECO:0007669"/>
    <property type="project" value="InterPro"/>
</dbReference>
<name>V4B1E2_LOTGI</name>
<evidence type="ECO:0000259" key="2">
    <source>
        <dbReference type="PROSITE" id="PS51323"/>
    </source>
</evidence>
<keyword evidence="1" id="KW-1015">Disulfide bond</keyword>
<dbReference type="InterPro" id="IPR009030">
    <property type="entry name" value="Growth_fac_rcpt_cys_sf"/>
</dbReference>
<dbReference type="PROSITE" id="PS51323">
    <property type="entry name" value="IGFBP_N_2"/>
    <property type="match status" value="1"/>
</dbReference>
<organism evidence="3 4">
    <name type="scientific">Lottia gigantea</name>
    <name type="common">Giant owl limpet</name>
    <dbReference type="NCBI Taxonomy" id="225164"/>
    <lineage>
        <taxon>Eukaryota</taxon>
        <taxon>Metazoa</taxon>
        <taxon>Spiralia</taxon>
        <taxon>Lophotrochozoa</taxon>
        <taxon>Mollusca</taxon>
        <taxon>Gastropoda</taxon>
        <taxon>Patellogastropoda</taxon>
        <taxon>Lottioidea</taxon>
        <taxon>Lottiidae</taxon>
        <taxon>Lottia</taxon>
    </lineage>
</organism>
<proteinExistence type="predicted"/>
<dbReference type="Proteomes" id="UP000030746">
    <property type="component" value="Unassembled WGS sequence"/>
</dbReference>
<dbReference type="GO" id="GO:0005576">
    <property type="term" value="C:extracellular region"/>
    <property type="evidence" value="ECO:0007669"/>
    <property type="project" value="InterPro"/>
</dbReference>
<dbReference type="EMBL" id="KB199882">
    <property type="protein sequence ID" value="ESP04138.1"/>
    <property type="molecule type" value="Genomic_DNA"/>
</dbReference>
<dbReference type="AlphaFoldDB" id="V4B1E2"/>
<dbReference type="CTD" id="20233838"/>